<dbReference type="InterPro" id="IPR004919">
    <property type="entry name" value="GmrSD_N"/>
</dbReference>
<dbReference type="Pfam" id="PF03235">
    <property type="entry name" value="GmrSD_N"/>
    <property type="match status" value="1"/>
</dbReference>
<evidence type="ECO:0000259" key="1">
    <source>
        <dbReference type="Pfam" id="PF03235"/>
    </source>
</evidence>
<dbReference type="PANTHER" id="PTHR35149:SF1">
    <property type="entry name" value="DUF5655 DOMAIN-CONTAINING PROTEIN"/>
    <property type="match status" value="1"/>
</dbReference>
<accession>A0ABY5RBG2</accession>
<dbReference type="Proteomes" id="UP001059252">
    <property type="component" value="Chromosome"/>
</dbReference>
<reference evidence="2" key="1">
    <citation type="submission" date="2022-08" db="EMBL/GenBank/DDBJ databases">
        <title>Complete genome of Mycoplasma iguanae type strain 2327.</title>
        <authorList>
            <person name="Spergser J."/>
        </authorList>
    </citation>
    <scope>NUCLEOTIDE SEQUENCE</scope>
    <source>
        <strain evidence="2">2327</strain>
    </source>
</reference>
<keyword evidence="3" id="KW-1185">Reference proteome</keyword>
<dbReference type="RefSeq" id="WP_258210724.1">
    <property type="nucleotide sequence ID" value="NZ_CP102734.1"/>
</dbReference>
<proteinExistence type="predicted"/>
<protein>
    <submittedName>
        <fullName evidence="2">DUF262 domain-containing protein</fullName>
    </submittedName>
</protein>
<dbReference type="EMBL" id="CP102734">
    <property type="protein sequence ID" value="UVD81550.1"/>
    <property type="molecule type" value="Genomic_DNA"/>
</dbReference>
<dbReference type="PANTHER" id="PTHR35149">
    <property type="entry name" value="SLL5132 PROTEIN"/>
    <property type="match status" value="1"/>
</dbReference>
<evidence type="ECO:0000313" key="3">
    <source>
        <dbReference type="Proteomes" id="UP001059252"/>
    </source>
</evidence>
<gene>
    <name evidence="2" type="ORF">NV226_02360</name>
</gene>
<feature type="domain" description="GmrSD restriction endonucleases N-terminal" evidence="1">
    <location>
        <begin position="8"/>
        <end position="212"/>
    </location>
</feature>
<evidence type="ECO:0000313" key="2">
    <source>
        <dbReference type="EMBL" id="UVD81550.1"/>
    </source>
</evidence>
<name>A0ABY5RBG2_9MOLU</name>
<sequence>MKYEFLSIKDIFNKYKIINIPYYQREYVWGQKNTGRNLYKFIDDIFQEYDKSPQKNYFIGTLAFCSAKVNDVIDGQQRITSLILILSVLAEKCSQERIDKHNKFLMPDGNFVLQEEYYLTEEIKSCLGFANNFRSQKHKADISKTLDNIRSQINNAWNDYQPNWYDGLYDYIFNHVKCISLEYTNISDSLKYFLNINSLSIELSQSDIFYSILSQALRISNSTHSIFAIKEKISELAENRGLNKDIPNYKVYGNGYNKGIDNIIYIFLNSYYQIDTNINYLNETGIGKWLSLYKNEVFNDQLVAKEFVNKFLSYIKDFEKIYKIFSNYETNLKLKSPIYTSWILLQYENYSDLLKFLTELFRNRHNYIEDRPTLYLPDTKEINYKELEEIAKRLTLTLIKNYTKSINKRLESFTSAITLDDNDINEYKSSIEDIIETIDVDSIFNLSYNDKKNVSKAKIEDQSRIIKVILALQSSLLNDVANDSKEFNDYLKNILLGENFSIEHLYSVQEYNDDKRLKNWQLKKKKFFHDEDFDTERFKFENLSLLNKSTNSSASDSEIIDKLSKYKLARKVLESEWEYLIQSFVEDSEFYKNEKIQSLGLPDRTLQNIDQNTWDLSKNNRDFNVKLLKSVIKFISKM</sequence>
<organism evidence="2 3">
    <name type="scientific">Mycoplasma iguanae</name>
    <dbReference type="NCBI Taxonomy" id="292461"/>
    <lineage>
        <taxon>Bacteria</taxon>
        <taxon>Bacillati</taxon>
        <taxon>Mycoplasmatota</taxon>
        <taxon>Mollicutes</taxon>
        <taxon>Mycoplasmataceae</taxon>
        <taxon>Mycoplasma</taxon>
    </lineage>
</organism>